<proteinExistence type="inferred from homology"/>
<dbReference type="Pfam" id="PF13495">
    <property type="entry name" value="Phage_int_SAM_4"/>
    <property type="match status" value="1"/>
</dbReference>
<dbReference type="GO" id="GO:0003677">
    <property type="term" value="F:DNA binding"/>
    <property type="evidence" value="ECO:0007669"/>
    <property type="project" value="UniProtKB-UniRule"/>
</dbReference>
<evidence type="ECO:0000256" key="5">
    <source>
        <dbReference type="PROSITE-ProRule" id="PRU01248"/>
    </source>
</evidence>
<sequence>MKTMIATESMLLTKAIPLFLDWLKARGMRDETLRGYKMDVSQFQRWMAERSNGPVFVDEVTLSHVEGFVEYLTNERDSKPRTINRKINALSTFFTCLKKKKLVQENPVEDLERVKVPESERIYLNKEEIEAIIGAIKHPVVRYFAMMMAHTGIRVTECINLTLNDVDLEEGFVQVVNGKGGKNRRVPMNKQLVQHMKEYLDKHRPPTDSLFFFALKKTGTVSEQYFNRLLKEACQEVGIQKHVTSHILRHSFASYLVKKDTHVAVIQRLLGHASLKTTSVYLHVQQDDLQEAVNRIDF</sequence>
<dbReference type="RefSeq" id="WP_304415011.1">
    <property type="nucleotide sequence ID" value="NZ_OY569118.1"/>
</dbReference>
<dbReference type="AlphaFoldDB" id="A0AA48RCL3"/>
<feature type="domain" description="Tyr recombinase" evidence="6">
    <location>
        <begin position="119"/>
        <end position="294"/>
    </location>
</feature>
<dbReference type="Pfam" id="PF00589">
    <property type="entry name" value="Phage_integrase"/>
    <property type="match status" value="1"/>
</dbReference>
<dbReference type="PANTHER" id="PTHR30349:SF64">
    <property type="entry name" value="PROPHAGE INTEGRASE INTD-RELATED"/>
    <property type="match status" value="1"/>
</dbReference>
<evidence type="ECO:0000256" key="3">
    <source>
        <dbReference type="ARBA" id="ARBA00023125"/>
    </source>
</evidence>
<evidence type="ECO:0000256" key="4">
    <source>
        <dbReference type="ARBA" id="ARBA00023172"/>
    </source>
</evidence>
<dbReference type="PROSITE" id="PS51900">
    <property type="entry name" value="CB"/>
    <property type="match status" value="1"/>
</dbReference>
<feature type="domain" description="Core-binding (CB)" evidence="7">
    <location>
        <begin position="10"/>
        <end position="98"/>
    </location>
</feature>
<evidence type="ECO:0000259" key="7">
    <source>
        <dbReference type="PROSITE" id="PS51900"/>
    </source>
</evidence>
<dbReference type="PANTHER" id="PTHR30349">
    <property type="entry name" value="PHAGE INTEGRASE-RELATED"/>
    <property type="match status" value="1"/>
</dbReference>
<dbReference type="InterPro" id="IPR002104">
    <property type="entry name" value="Integrase_catalytic"/>
</dbReference>
<organism evidence="8 9">
    <name type="scientific">Brevibacillus aydinogluensis</name>
    <dbReference type="NCBI Taxonomy" id="927786"/>
    <lineage>
        <taxon>Bacteria</taxon>
        <taxon>Bacillati</taxon>
        <taxon>Bacillota</taxon>
        <taxon>Bacilli</taxon>
        <taxon>Bacillales</taxon>
        <taxon>Paenibacillaceae</taxon>
        <taxon>Brevibacillus</taxon>
    </lineage>
</organism>
<evidence type="ECO:0000259" key="6">
    <source>
        <dbReference type="PROSITE" id="PS51898"/>
    </source>
</evidence>
<keyword evidence="4" id="KW-0233">DNA recombination</keyword>
<accession>A0AA48RCL3</accession>
<evidence type="ECO:0000256" key="1">
    <source>
        <dbReference type="ARBA" id="ARBA00008857"/>
    </source>
</evidence>
<dbReference type="InterPro" id="IPR010998">
    <property type="entry name" value="Integrase_recombinase_N"/>
</dbReference>
<gene>
    <name evidence="8" type="ORF">BSPP4475_01850</name>
</gene>
<dbReference type="KEGG" id="bayd:BSPP4475_01850"/>
<evidence type="ECO:0000313" key="9">
    <source>
        <dbReference type="Proteomes" id="UP001189619"/>
    </source>
</evidence>
<dbReference type="SUPFAM" id="SSF56349">
    <property type="entry name" value="DNA breaking-rejoining enzymes"/>
    <property type="match status" value="1"/>
</dbReference>
<dbReference type="Gene3D" id="1.10.443.10">
    <property type="entry name" value="Intergrase catalytic core"/>
    <property type="match status" value="1"/>
</dbReference>
<keyword evidence="3 5" id="KW-0238">DNA-binding</keyword>
<reference evidence="8" key="1">
    <citation type="submission" date="2023-07" db="EMBL/GenBank/DDBJ databases">
        <authorList>
            <person name="Ivanov I."/>
            <person name="Teneva D."/>
            <person name="Stoikov I."/>
        </authorList>
    </citation>
    <scope>NUCLEOTIDE SEQUENCE</scope>
    <source>
        <strain evidence="8">4475</strain>
    </source>
</reference>
<dbReference type="GO" id="GO:0015074">
    <property type="term" value="P:DNA integration"/>
    <property type="evidence" value="ECO:0007669"/>
    <property type="project" value="UniProtKB-KW"/>
</dbReference>
<evidence type="ECO:0000313" key="8">
    <source>
        <dbReference type="EMBL" id="CAJ1001068.1"/>
    </source>
</evidence>
<keyword evidence="2" id="KW-0229">DNA integration</keyword>
<dbReference type="Proteomes" id="UP001189619">
    <property type="component" value="Chromosome"/>
</dbReference>
<keyword evidence="9" id="KW-1185">Reference proteome</keyword>
<dbReference type="GO" id="GO:0006310">
    <property type="term" value="P:DNA recombination"/>
    <property type="evidence" value="ECO:0007669"/>
    <property type="project" value="UniProtKB-KW"/>
</dbReference>
<dbReference type="InterPro" id="IPR013762">
    <property type="entry name" value="Integrase-like_cat_sf"/>
</dbReference>
<dbReference type="InterPro" id="IPR011010">
    <property type="entry name" value="DNA_brk_join_enz"/>
</dbReference>
<dbReference type="PROSITE" id="PS51898">
    <property type="entry name" value="TYR_RECOMBINASE"/>
    <property type="match status" value="1"/>
</dbReference>
<dbReference type="InterPro" id="IPR044068">
    <property type="entry name" value="CB"/>
</dbReference>
<protein>
    <submittedName>
        <fullName evidence="8">Tyrosine-type recombinase/integrase</fullName>
    </submittedName>
</protein>
<dbReference type="InterPro" id="IPR004107">
    <property type="entry name" value="Integrase_SAM-like_N"/>
</dbReference>
<comment type="similarity">
    <text evidence="1">Belongs to the 'phage' integrase family.</text>
</comment>
<dbReference type="Gene3D" id="1.10.150.130">
    <property type="match status" value="1"/>
</dbReference>
<evidence type="ECO:0000256" key="2">
    <source>
        <dbReference type="ARBA" id="ARBA00022908"/>
    </source>
</evidence>
<dbReference type="InterPro" id="IPR050090">
    <property type="entry name" value="Tyrosine_recombinase_XerCD"/>
</dbReference>
<name>A0AA48RCL3_9BACL</name>
<dbReference type="EMBL" id="OY569118">
    <property type="protein sequence ID" value="CAJ1001068.1"/>
    <property type="molecule type" value="Genomic_DNA"/>
</dbReference>